<dbReference type="AlphaFoldDB" id="A0A834TWV1"/>
<proteinExistence type="predicted"/>
<accession>A0A834TWV1</accession>
<gene>
    <name evidence="2" type="ORF">G2W53_020583</name>
</gene>
<evidence type="ECO:0000256" key="1">
    <source>
        <dbReference type="SAM" id="MobiDB-lite"/>
    </source>
</evidence>
<dbReference type="EMBL" id="JAAIUW010000006">
    <property type="protein sequence ID" value="KAF7829419.1"/>
    <property type="molecule type" value="Genomic_DNA"/>
</dbReference>
<protein>
    <submittedName>
        <fullName evidence="2">Uncharacterized protein</fullName>
    </submittedName>
</protein>
<name>A0A834TWV1_9FABA</name>
<dbReference type="Proteomes" id="UP000634136">
    <property type="component" value="Unassembled WGS sequence"/>
</dbReference>
<sequence length="27" mass="3118">MARHDQEGRHAVSDVRTKIERQGQKGK</sequence>
<organism evidence="2 3">
    <name type="scientific">Senna tora</name>
    <dbReference type="NCBI Taxonomy" id="362788"/>
    <lineage>
        <taxon>Eukaryota</taxon>
        <taxon>Viridiplantae</taxon>
        <taxon>Streptophyta</taxon>
        <taxon>Embryophyta</taxon>
        <taxon>Tracheophyta</taxon>
        <taxon>Spermatophyta</taxon>
        <taxon>Magnoliopsida</taxon>
        <taxon>eudicotyledons</taxon>
        <taxon>Gunneridae</taxon>
        <taxon>Pentapetalae</taxon>
        <taxon>rosids</taxon>
        <taxon>fabids</taxon>
        <taxon>Fabales</taxon>
        <taxon>Fabaceae</taxon>
        <taxon>Caesalpinioideae</taxon>
        <taxon>Cassia clade</taxon>
        <taxon>Senna</taxon>
    </lineage>
</organism>
<keyword evidence="3" id="KW-1185">Reference proteome</keyword>
<evidence type="ECO:0000313" key="2">
    <source>
        <dbReference type="EMBL" id="KAF7829419.1"/>
    </source>
</evidence>
<evidence type="ECO:0000313" key="3">
    <source>
        <dbReference type="Proteomes" id="UP000634136"/>
    </source>
</evidence>
<reference evidence="2" key="1">
    <citation type="submission" date="2020-09" db="EMBL/GenBank/DDBJ databases">
        <title>Genome-Enabled Discovery of Anthraquinone Biosynthesis in Senna tora.</title>
        <authorList>
            <person name="Kang S.-H."/>
            <person name="Pandey R.P."/>
            <person name="Lee C.-M."/>
            <person name="Sim J.-S."/>
            <person name="Jeong J.-T."/>
            <person name="Choi B.-S."/>
            <person name="Jung M."/>
            <person name="Ginzburg D."/>
            <person name="Zhao K."/>
            <person name="Won S.Y."/>
            <person name="Oh T.-J."/>
            <person name="Yu Y."/>
            <person name="Kim N.-H."/>
            <person name="Lee O.R."/>
            <person name="Lee T.-H."/>
            <person name="Bashyal P."/>
            <person name="Kim T.-S."/>
            <person name="Lee W.-H."/>
            <person name="Kawkins C."/>
            <person name="Kim C.-K."/>
            <person name="Kim J.S."/>
            <person name="Ahn B.O."/>
            <person name="Rhee S.Y."/>
            <person name="Sohng J.K."/>
        </authorList>
    </citation>
    <scope>NUCLEOTIDE SEQUENCE</scope>
    <source>
        <tissue evidence="2">Leaf</tissue>
    </source>
</reference>
<feature type="region of interest" description="Disordered" evidence="1">
    <location>
        <begin position="1"/>
        <end position="27"/>
    </location>
</feature>
<comment type="caution">
    <text evidence="2">The sequence shown here is derived from an EMBL/GenBank/DDBJ whole genome shotgun (WGS) entry which is preliminary data.</text>
</comment>